<dbReference type="AlphaFoldDB" id="A0A1C4VJ13"/>
<evidence type="ECO:0000313" key="2">
    <source>
        <dbReference type="EMBL" id="SCE83791.1"/>
    </source>
</evidence>
<keyword evidence="3" id="KW-1185">Reference proteome</keyword>
<sequence>MASPFDIEEIYPDEGPAPRLPRRQAGTSPRSVAVALLTDDTLRTRAALPSAAIGTQRRALRGQRALVDAGHVDAISGHYEAFLRRWTPLVSRLATVDGAAAVRARTEVMDTAVYDGVAEAAETHVRAHTTADMLAGVREDGPCA</sequence>
<name>A0A1C4VJ13_9ACTN</name>
<gene>
    <name evidence="2" type="ORF">GA0070215_103195</name>
</gene>
<dbReference type="EMBL" id="FMCV01000003">
    <property type="protein sequence ID" value="SCE83791.1"/>
    <property type="molecule type" value="Genomic_DNA"/>
</dbReference>
<evidence type="ECO:0000313" key="3">
    <source>
        <dbReference type="Proteomes" id="UP000198551"/>
    </source>
</evidence>
<dbReference type="Proteomes" id="UP000198551">
    <property type="component" value="Unassembled WGS sequence"/>
</dbReference>
<reference evidence="3" key="1">
    <citation type="submission" date="2016-06" db="EMBL/GenBank/DDBJ databases">
        <authorList>
            <person name="Varghese N."/>
        </authorList>
    </citation>
    <scope>NUCLEOTIDE SEQUENCE [LARGE SCALE GENOMIC DNA]</scope>
    <source>
        <strain evidence="3">DSM 45555</strain>
    </source>
</reference>
<protein>
    <submittedName>
        <fullName evidence="2">Uncharacterized protein</fullName>
    </submittedName>
</protein>
<evidence type="ECO:0000256" key="1">
    <source>
        <dbReference type="SAM" id="MobiDB-lite"/>
    </source>
</evidence>
<feature type="compositionally biased region" description="Acidic residues" evidence="1">
    <location>
        <begin position="1"/>
        <end position="12"/>
    </location>
</feature>
<accession>A0A1C4VJ13</accession>
<organism evidence="2 3">
    <name type="scientific">Micromonospora marina</name>
    <dbReference type="NCBI Taxonomy" id="307120"/>
    <lineage>
        <taxon>Bacteria</taxon>
        <taxon>Bacillati</taxon>
        <taxon>Actinomycetota</taxon>
        <taxon>Actinomycetes</taxon>
        <taxon>Micromonosporales</taxon>
        <taxon>Micromonosporaceae</taxon>
        <taxon>Micromonospora</taxon>
    </lineage>
</organism>
<dbReference type="RefSeq" id="WP_091042542.1">
    <property type="nucleotide sequence ID" value="NZ_FMCV01000003.1"/>
</dbReference>
<proteinExistence type="predicted"/>
<feature type="region of interest" description="Disordered" evidence="1">
    <location>
        <begin position="1"/>
        <end position="29"/>
    </location>
</feature>